<keyword evidence="3" id="KW-1185">Reference proteome</keyword>
<reference evidence="2" key="1">
    <citation type="submission" date="2023-01" db="EMBL/GenBank/DDBJ databases">
        <title>Genome assembly of the deep-sea coral Lophelia pertusa.</title>
        <authorList>
            <person name="Herrera S."/>
            <person name="Cordes E."/>
        </authorList>
    </citation>
    <scope>NUCLEOTIDE SEQUENCE</scope>
    <source>
        <strain evidence="2">USNM1676648</strain>
        <tissue evidence="2">Polyp</tissue>
    </source>
</reference>
<sequence length="133" mass="14744">MKAYKEKKANEPEPADASSPEAAKTSKKSSVKELFAKKADKKKGGSPRKSAGSEAQKFKSAEFVDTDDSSSEDEGKKAKPKSKPKGKEKQTRQRAKTRRSQTTSLWKNLKRKTLISVQAQILIEADNTQRTCI</sequence>
<dbReference type="EMBL" id="MU827114">
    <property type="protein sequence ID" value="KAJ7369276.1"/>
    <property type="molecule type" value="Genomic_DNA"/>
</dbReference>
<proteinExistence type="predicted"/>
<dbReference type="AlphaFoldDB" id="A0A9W9YTW1"/>
<feature type="compositionally biased region" description="Basic and acidic residues" evidence="1">
    <location>
        <begin position="1"/>
        <end position="11"/>
    </location>
</feature>
<comment type="caution">
    <text evidence="2">The sequence shown here is derived from an EMBL/GenBank/DDBJ whole genome shotgun (WGS) entry which is preliminary data.</text>
</comment>
<evidence type="ECO:0000313" key="2">
    <source>
        <dbReference type="EMBL" id="KAJ7369276.1"/>
    </source>
</evidence>
<dbReference type="Proteomes" id="UP001163046">
    <property type="component" value="Unassembled WGS sequence"/>
</dbReference>
<feature type="region of interest" description="Disordered" evidence="1">
    <location>
        <begin position="1"/>
        <end position="110"/>
    </location>
</feature>
<name>A0A9W9YTW1_9CNID</name>
<evidence type="ECO:0000256" key="1">
    <source>
        <dbReference type="SAM" id="MobiDB-lite"/>
    </source>
</evidence>
<evidence type="ECO:0000313" key="3">
    <source>
        <dbReference type="Proteomes" id="UP001163046"/>
    </source>
</evidence>
<gene>
    <name evidence="2" type="ORF">OS493_040100</name>
</gene>
<accession>A0A9W9YTW1</accession>
<protein>
    <submittedName>
        <fullName evidence="2">Uncharacterized protein</fullName>
    </submittedName>
</protein>
<organism evidence="2 3">
    <name type="scientific">Desmophyllum pertusum</name>
    <dbReference type="NCBI Taxonomy" id="174260"/>
    <lineage>
        <taxon>Eukaryota</taxon>
        <taxon>Metazoa</taxon>
        <taxon>Cnidaria</taxon>
        <taxon>Anthozoa</taxon>
        <taxon>Hexacorallia</taxon>
        <taxon>Scleractinia</taxon>
        <taxon>Caryophylliina</taxon>
        <taxon>Caryophylliidae</taxon>
        <taxon>Desmophyllum</taxon>
    </lineage>
</organism>